<name>A0A0K1E6P0_CHOCO</name>
<dbReference type="SUPFAM" id="SSF52540">
    <property type="entry name" value="P-loop containing nucleoside triphosphate hydrolases"/>
    <property type="match status" value="1"/>
</dbReference>
<dbReference type="CDD" id="cd01130">
    <property type="entry name" value="VirB11-like_ATPase"/>
    <property type="match status" value="1"/>
</dbReference>
<dbReference type="AlphaFoldDB" id="A0A0K1E6P0"/>
<evidence type="ECO:0000256" key="1">
    <source>
        <dbReference type="ARBA" id="ARBA00006611"/>
    </source>
</evidence>
<dbReference type="RefSeq" id="WP_050429024.1">
    <property type="nucleotide sequence ID" value="NZ_CP012159.1"/>
</dbReference>
<reference evidence="3 4" key="1">
    <citation type="submission" date="2015-07" db="EMBL/GenBank/DDBJ databases">
        <title>Genome analysis of myxobacterium Chondromyces crocatus Cm c5 reveals a high potential for natural compound synthesis and the genetic basis for the loss of fruiting body formation.</title>
        <authorList>
            <person name="Zaburannyi N."/>
            <person name="Bunk B."/>
            <person name="Maier J."/>
            <person name="Overmann J."/>
            <person name="Mueller R."/>
        </authorList>
    </citation>
    <scope>NUCLEOTIDE SEQUENCE [LARGE SCALE GENOMIC DNA]</scope>
    <source>
        <strain evidence="3 4">Cm c5</strain>
    </source>
</reference>
<proteinExistence type="inferred from homology"/>
<dbReference type="Pfam" id="PF00437">
    <property type="entry name" value="T2SSE"/>
    <property type="match status" value="1"/>
</dbReference>
<dbReference type="Gene3D" id="3.30.450.370">
    <property type="match status" value="1"/>
</dbReference>
<dbReference type="PATRIC" id="fig|52.7.peg.681"/>
<dbReference type="STRING" id="52.CMC5_006350"/>
<evidence type="ECO:0000259" key="2">
    <source>
        <dbReference type="Pfam" id="PF00437"/>
    </source>
</evidence>
<evidence type="ECO:0000313" key="4">
    <source>
        <dbReference type="Proteomes" id="UP000067626"/>
    </source>
</evidence>
<dbReference type="OrthoDB" id="9810761at2"/>
<evidence type="ECO:0000313" key="3">
    <source>
        <dbReference type="EMBL" id="AKT36519.1"/>
    </source>
</evidence>
<accession>A0A0K1E6P0</accession>
<dbReference type="Proteomes" id="UP000067626">
    <property type="component" value="Chromosome"/>
</dbReference>
<comment type="similarity">
    <text evidence="1">Belongs to the GSP E family.</text>
</comment>
<sequence length="377" mass="41155">MIPREVFEETLLHFFAPIRPFLEDPSVSDIMINGPGQIYVERRGLLFLTEARFESQEALMAALRNAAQFVGKHIDEFHPILEGRLPDGSRIEAVLPPAAPDGPSVSIRRFSKEKLTVERLVQFDAMTPEAALTLRALVASKLNIVVAGGTGSGKTSMLNALSSFVPEGERVVVIEDSRELSLQREHVVQLEARPPDPRGRGAVSIRDLFKATLRLRPDRIVVGEIRSGEALDLIQAMTSGHGGCLTTVHATYPRDTLTRLETMAMMSDVDMPLVALRLQLASGVNILTQISRLQDGTRKITHITEVLGFDLDSSSYVTQDLFVRTYQGIGPRGEVLSQLVPTGTLPRCLPQLQAHGTDLPPGVYKAAEQHGSSQGAG</sequence>
<dbReference type="Gene3D" id="3.40.50.300">
    <property type="entry name" value="P-loop containing nucleotide triphosphate hydrolases"/>
    <property type="match status" value="1"/>
</dbReference>
<organism evidence="3 4">
    <name type="scientific">Chondromyces crocatus</name>
    <dbReference type="NCBI Taxonomy" id="52"/>
    <lineage>
        <taxon>Bacteria</taxon>
        <taxon>Pseudomonadati</taxon>
        <taxon>Myxococcota</taxon>
        <taxon>Polyangia</taxon>
        <taxon>Polyangiales</taxon>
        <taxon>Polyangiaceae</taxon>
        <taxon>Chondromyces</taxon>
    </lineage>
</organism>
<gene>
    <name evidence="3" type="ORF">CMC5_006350</name>
</gene>
<keyword evidence="4" id="KW-1185">Reference proteome</keyword>
<dbReference type="GO" id="GO:0016887">
    <property type="term" value="F:ATP hydrolysis activity"/>
    <property type="evidence" value="ECO:0007669"/>
    <property type="project" value="InterPro"/>
</dbReference>
<dbReference type="KEGG" id="ccro:CMC5_006350"/>
<protein>
    <submittedName>
        <fullName evidence="3">Tight adherence protein</fullName>
    </submittedName>
</protein>
<dbReference type="InterPro" id="IPR001482">
    <property type="entry name" value="T2SS/T4SS_dom"/>
</dbReference>
<feature type="domain" description="Bacterial type II secretion system protein E" evidence="2">
    <location>
        <begin position="16"/>
        <end position="292"/>
    </location>
</feature>
<dbReference type="PANTHER" id="PTHR30486">
    <property type="entry name" value="TWITCHING MOTILITY PROTEIN PILT"/>
    <property type="match status" value="1"/>
</dbReference>
<dbReference type="EMBL" id="CP012159">
    <property type="protein sequence ID" value="AKT36519.1"/>
    <property type="molecule type" value="Genomic_DNA"/>
</dbReference>
<dbReference type="InterPro" id="IPR027417">
    <property type="entry name" value="P-loop_NTPase"/>
</dbReference>
<dbReference type="InterPro" id="IPR050921">
    <property type="entry name" value="T4SS_GSP_E_ATPase"/>
</dbReference>
<dbReference type="PANTHER" id="PTHR30486:SF6">
    <property type="entry name" value="TYPE IV PILUS RETRACTATION ATPASE PILT"/>
    <property type="match status" value="1"/>
</dbReference>